<reference evidence="2" key="1">
    <citation type="journal article" date="2019" name="Int. J. Syst. Evol. Microbiol.">
        <title>The Global Catalogue of Microorganisms (GCM) 10K type strain sequencing project: providing services to taxonomists for standard genome sequencing and annotation.</title>
        <authorList>
            <consortium name="The Broad Institute Genomics Platform"/>
            <consortium name="The Broad Institute Genome Sequencing Center for Infectious Disease"/>
            <person name="Wu L."/>
            <person name="Ma J."/>
        </authorList>
    </citation>
    <scope>NUCLEOTIDE SEQUENCE [LARGE SCALE GENOMIC DNA]</scope>
    <source>
        <strain evidence="2">CGMCC 1.6784</strain>
    </source>
</reference>
<evidence type="ECO:0000313" key="1">
    <source>
        <dbReference type="EMBL" id="GGN44047.1"/>
    </source>
</evidence>
<evidence type="ECO:0000313" key="2">
    <source>
        <dbReference type="Proteomes" id="UP000605099"/>
    </source>
</evidence>
<dbReference type="EMBL" id="BMLK01000003">
    <property type="protein sequence ID" value="GGN44047.1"/>
    <property type="molecule type" value="Genomic_DNA"/>
</dbReference>
<accession>A0ABQ2JF91</accession>
<protein>
    <submittedName>
        <fullName evidence="1">Uncharacterized protein</fullName>
    </submittedName>
</protein>
<gene>
    <name evidence="1" type="ORF">GCM10011349_08740</name>
</gene>
<sequence>MDDGARFHLVAFKAGIADPVGQAIAAEAGQTHQIDVLRIMPILQMVHQPAKGGGGHGIVQRVYLITFVHISANRPWFVSIALPYDGAFPKEAV</sequence>
<dbReference type="Proteomes" id="UP000605099">
    <property type="component" value="Unassembled WGS sequence"/>
</dbReference>
<keyword evidence="2" id="KW-1185">Reference proteome</keyword>
<comment type="caution">
    <text evidence="1">The sequence shown here is derived from an EMBL/GenBank/DDBJ whole genome shotgun (WGS) entry which is preliminary data.</text>
</comment>
<organism evidence="1 2">
    <name type="scientific">Novosphingobium indicum</name>
    <dbReference type="NCBI Taxonomy" id="462949"/>
    <lineage>
        <taxon>Bacteria</taxon>
        <taxon>Pseudomonadati</taxon>
        <taxon>Pseudomonadota</taxon>
        <taxon>Alphaproteobacteria</taxon>
        <taxon>Sphingomonadales</taxon>
        <taxon>Sphingomonadaceae</taxon>
        <taxon>Novosphingobium</taxon>
    </lineage>
</organism>
<name>A0ABQ2JF91_9SPHN</name>
<proteinExistence type="predicted"/>